<keyword evidence="1" id="KW-0732">Signal</keyword>
<feature type="chain" id="PRO_5047060889" evidence="1">
    <location>
        <begin position="22"/>
        <end position="530"/>
    </location>
</feature>
<keyword evidence="3" id="KW-1185">Reference proteome</keyword>
<gene>
    <name evidence="2" type="ORF">QM524_22115</name>
</gene>
<evidence type="ECO:0000256" key="1">
    <source>
        <dbReference type="SAM" id="SignalP"/>
    </source>
</evidence>
<comment type="caution">
    <text evidence="2">The sequence shown here is derived from an EMBL/GenBank/DDBJ whole genome shotgun (WGS) entry which is preliminary data.</text>
</comment>
<evidence type="ECO:0000313" key="2">
    <source>
        <dbReference type="EMBL" id="MDI9861934.1"/>
    </source>
</evidence>
<organism evidence="2 3">
    <name type="scientific">Flectobacillus roseus</name>
    <dbReference type="NCBI Taxonomy" id="502259"/>
    <lineage>
        <taxon>Bacteria</taxon>
        <taxon>Pseudomonadati</taxon>
        <taxon>Bacteroidota</taxon>
        <taxon>Cytophagia</taxon>
        <taxon>Cytophagales</taxon>
        <taxon>Flectobacillaceae</taxon>
        <taxon>Flectobacillus</taxon>
    </lineage>
</organism>
<dbReference type="Proteomes" id="UP001236507">
    <property type="component" value="Unassembled WGS sequence"/>
</dbReference>
<protein>
    <submittedName>
        <fullName evidence="2">Uncharacterized protein</fullName>
    </submittedName>
</protein>
<dbReference type="RefSeq" id="WP_283346269.1">
    <property type="nucleotide sequence ID" value="NZ_JASHIF010000024.1"/>
</dbReference>
<sequence length="530" mass="60596">MKKLNIIFTLLLLGIFSHTYAQVWQWSAPVEGLISEETNAHPQAFLWIPENCKEVKGVVLGMHNMIEEGMLENENFRKKLTELGLAEVWVTPVLEFPFDFHKDAPKHFQTMMDALATVSGYTELSKAPIIPLGHSAMATYPWNFGAWNPARTLAIISVHGDTPQTNLTGYGRANPDWGNRTIEGVPSLFIMGEYEWWEKRLEPGFQYVSKHPKTPITFFADAGHGHFDYNQSMVDYVGLFIEKAVKYRLSKKNGEVLRPVYPQNGWLIDRWRKDSLPISPARPYSQFTGNKYTASWCFDKEHALATEAFYAKARSKKMQYLGLVQEGKILVPSKNHAQYQPIFKPLSDGISFRFKAFFSDTSKTKEVINHAKTPIMIDRICGPVKKLDNSTFQISFYRMGFNNKKRSNAIWLLAHNEGDEIYKSVVQQFELKFPLRNTQGITQEISFEAIPNSQKNVRSIALRATSNAGLPIYFYVKEGPAFIKNQRLVFTKIPPKSKMPLKVTVVAWQYGIIGKVQSAEPVEQSFWIEK</sequence>
<dbReference type="EMBL" id="JASHIF010000024">
    <property type="protein sequence ID" value="MDI9861934.1"/>
    <property type="molecule type" value="Genomic_DNA"/>
</dbReference>
<accession>A0ABT6YEB9</accession>
<feature type="signal peptide" evidence="1">
    <location>
        <begin position="1"/>
        <end position="21"/>
    </location>
</feature>
<proteinExistence type="predicted"/>
<evidence type="ECO:0000313" key="3">
    <source>
        <dbReference type="Proteomes" id="UP001236507"/>
    </source>
</evidence>
<name>A0ABT6YEB9_9BACT</name>
<reference evidence="2 3" key="1">
    <citation type="submission" date="2023-05" db="EMBL/GenBank/DDBJ databases">
        <title>Novel species of genus Flectobacillus isolated from stream in China.</title>
        <authorList>
            <person name="Lu H."/>
        </authorList>
    </citation>
    <scope>NUCLEOTIDE SEQUENCE [LARGE SCALE GENOMIC DNA]</scope>
    <source>
        <strain evidence="2 3">KCTC 42575</strain>
    </source>
</reference>